<evidence type="ECO:0000313" key="4">
    <source>
        <dbReference type="Proteomes" id="UP000001450"/>
    </source>
</evidence>
<feature type="chain" id="PRO_5004330944" evidence="2">
    <location>
        <begin position="20"/>
        <end position="344"/>
    </location>
</feature>
<dbReference type="KEGG" id="pfa:PF3D7_0100800"/>
<dbReference type="OMA" id="CVCEKSS"/>
<protein>
    <submittedName>
        <fullName evidence="3">Rifin</fullName>
    </submittedName>
</protein>
<name>Q9NFB0_PLAF7</name>
<dbReference type="OrthoDB" id="378909at2759"/>
<dbReference type="GO" id="GO:0020002">
    <property type="term" value="C:host cell plasma membrane"/>
    <property type="evidence" value="ECO:0000314"/>
    <property type="project" value="GeneDB"/>
</dbReference>
<dbReference type="PhylomeDB" id="Q9NFB0"/>
<dbReference type="InterPro" id="IPR006373">
    <property type="entry name" value="VSA_Rifin"/>
</dbReference>
<dbReference type="RefSeq" id="XP_001350942.1">
    <property type="nucleotide sequence ID" value="XM_001350906.1"/>
</dbReference>
<organism evidence="3 4">
    <name type="scientific">Plasmodium falciparum (isolate 3D7)</name>
    <dbReference type="NCBI Taxonomy" id="36329"/>
    <lineage>
        <taxon>Eukaryota</taxon>
        <taxon>Sar</taxon>
        <taxon>Alveolata</taxon>
        <taxon>Apicomplexa</taxon>
        <taxon>Aconoidasida</taxon>
        <taxon>Haemosporida</taxon>
        <taxon>Plasmodiidae</taxon>
        <taxon>Plasmodium</taxon>
        <taxon>Plasmodium (Laverania)</taxon>
    </lineage>
</organism>
<sequence>MKFHYINIFLFALPLNILVHNKRNHMKTIICTPKTKQTKTHRTLCECELYAPSNYENDSEMKEVMEIFDRQTSERFREYDERMQHKRKQCKEQCEKDIQKIILKDKIEKELTEKFGALQTDIRTEDIPTCVCEKSVADKTEKVCLNCGKTMGAVAPAWGFVSGIGYVAWTQYVAAKILEVGIKKSVQVSLDKVMEIVTQIHSLTTAEIPKFSAAQILSSGNFTNNISLIDMVQYLRNNMYGVIESQKCERFGFILDTMGKNTLKVFNRNYHIQVEAVKNAVDAAEAAESLKLATNTSILTNTIIASVIAILVIVLVMVIIYLILHYRRKKKMKKKLQYIKLLKE</sequence>
<dbReference type="GO" id="GO:0020033">
    <property type="term" value="P:antigenic variation"/>
    <property type="evidence" value="ECO:0000304"/>
    <property type="project" value="GeneDB"/>
</dbReference>
<dbReference type="InParanoid" id="Q9NFB0"/>
<dbReference type="NCBIfam" id="TIGR01477">
    <property type="entry name" value="RIFIN"/>
    <property type="match status" value="1"/>
</dbReference>
<dbReference type="PaxDb" id="5833-PFA0040w"/>
<keyword evidence="1" id="KW-1133">Transmembrane helix</keyword>
<evidence type="ECO:0000313" key="3">
    <source>
        <dbReference type="EMBL" id="CAB89216.1"/>
    </source>
</evidence>
<dbReference type="GeneID" id="4794164"/>
<reference evidence="4" key="1">
    <citation type="journal article" date="2002" name="Nature">
        <title>Genome sequence of the human malaria parasite Plasmodium falciparum.</title>
        <authorList>
            <person name="Gardner M.J."/>
            <person name="Hall N."/>
            <person name="Fung E."/>
            <person name="White O."/>
            <person name="Berriman M."/>
            <person name="Hyman R.W."/>
            <person name="Carlton J.M."/>
            <person name="Pain A."/>
            <person name="Nelson K.E."/>
            <person name="Bowman S."/>
            <person name="Paulsen I.T."/>
            <person name="James K."/>
            <person name="Eisen J.A."/>
            <person name="Rutherford K."/>
            <person name="Salzberg S.L."/>
            <person name="Craig A."/>
            <person name="Kyes S."/>
            <person name="Chan M.S."/>
            <person name="Nene V."/>
            <person name="Shallom S.J."/>
            <person name="Suh B."/>
            <person name="Peterson J."/>
            <person name="Angiuoli S."/>
            <person name="Pertea M."/>
            <person name="Allen J."/>
            <person name="Selengut J."/>
            <person name="Haft D."/>
            <person name="Mather M.W."/>
            <person name="Vaidya A.B."/>
            <person name="Martin D.M."/>
            <person name="Fairlamb A.H."/>
            <person name="Fraunholz M.J."/>
            <person name="Roos D.S."/>
            <person name="Ralph S.A."/>
            <person name="McFadden G.I."/>
            <person name="Cummings L.M."/>
            <person name="Subramanian G.M."/>
            <person name="Mungall C."/>
            <person name="Venter J.C."/>
            <person name="Carucci D.J."/>
            <person name="Hoffman S.L."/>
            <person name="Newbold C."/>
            <person name="Davis R.W."/>
            <person name="Fraser C.M."/>
            <person name="Barrell B."/>
        </authorList>
    </citation>
    <scope>NUCLEOTIDE SEQUENCE [LARGE SCALE GENOMIC DNA]</scope>
    <source>
        <strain evidence="4">Isolate 3D7</strain>
    </source>
</reference>
<feature type="transmembrane region" description="Helical" evidence="1">
    <location>
        <begin position="303"/>
        <end position="324"/>
    </location>
</feature>
<feature type="signal peptide" evidence="2">
    <location>
        <begin position="1"/>
        <end position="19"/>
    </location>
</feature>
<dbReference type="AlphaFoldDB" id="Q9NFB0"/>
<dbReference type="Pfam" id="PF02009">
    <property type="entry name" value="RIFIN"/>
    <property type="match status" value="1"/>
</dbReference>
<reference evidence="3 4" key="2">
    <citation type="journal article" date="2002" name="Nature">
        <title>Sequence of Plasmodium falciparum chromosomes 1, 3-9 and 13.</title>
        <authorList>
            <person name="Hall N."/>
            <person name="Pain A."/>
            <person name="Berriman M."/>
            <person name="Churcher C."/>
            <person name="Harris B."/>
            <person name="Harris D."/>
            <person name="Mungall K."/>
            <person name="Bowman S."/>
            <person name="Atkin R."/>
            <person name="Baker S."/>
            <person name="Barron A."/>
            <person name="Brooks K."/>
            <person name="Buckee C.O."/>
            <person name="Burrows C."/>
            <person name="Cherevach I."/>
            <person name="Chillingworth C."/>
            <person name="Chillingworth T."/>
            <person name="Christodoulou Z."/>
            <person name="Clark L."/>
            <person name="Clark R."/>
            <person name="Corto C."/>
            <person name="Cronin A."/>
            <person name="Davies R."/>
            <person name="Davies P."/>
            <person name="Dear P."/>
            <person name="Dearden F."/>
            <person name="Doggett J."/>
            <person name="Feltwell T."/>
            <person name="Goble A."/>
            <person name="Goodhead I."/>
            <person name="Gwilliam R."/>
            <person name="Hamlin N."/>
            <person name="Hance Z."/>
            <person name="Harper D."/>
            <person name="Hauser H."/>
            <person name="Hornsby T."/>
            <person name="Holroyd S."/>
            <person name="Horrocks P."/>
            <person name="Humphray S."/>
            <person name="Jagels K."/>
            <person name="James D."/>
            <person name="Johnson D."/>
            <person name="Kerhornou A."/>
            <person name="Knight A."/>
            <person name="Kontfortov B."/>
            <person name="Keyes S."/>
            <person name="Larke N."/>
            <person name="Lawson D."/>
            <person name="Lennard N."/>
            <person name="Line A."/>
            <person name="Maddison M."/>
            <person name="McLean J."/>
            <person name="Mooney P."/>
            <person name="Moule S."/>
            <person name="Murphy L."/>
            <person name="Oliver K."/>
            <person name="Ormond D."/>
            <person name="Price C."/>
            <person name="Quail M.A."/>
            <person name="Rabbinowitsch E."/>
            <person name="Rajandream M-A."/>
            <person name="Rutter S."/>
            <person name="Rutherford K.M."/>
            <person name="Sanders M."/>
            <person name="Simmonds M."/>
            <person name="Seeger K."/>
            <person name="Sharp S."/>
            <person name="Smith R."/>
            <person name="Squares R."/>
            <person name="Squares S."/>
            <person name="Stevens K."/>
            <person name="Taylor K."/>
            <person name="Tivey A."/>
            <person name="Unwin L."/>
            <person name="Whitehead S."/>
            <person name="Woodward J."/>
            <person name="Sulston J.E."/>
            <person name="Craig A."/>
            <person name="Newbold C."/>
            <person name="Barrell B.G."/>
        </authorList>
    </citation>
    <scope>NUCLEOTIDE SEQUENCE [LARGE SCALE GENOMIC DNA]</scope>
    <source>
        <strain evidence="4">Isolate 3D7</strain>
    </source>
</reference>
<keyword evidence="1" id="KW-0472">Membrane</keyword>
<dbReference type="SMR" id="Q9NFB0"/>
<keyword evidence="2" id="KW-0732">Signal</keyword>
<proteinExistence type="predicted"/>
<keyword evidence="4" id="KW-1185">Reference proteome</keyword>
<dbReference type="HOGENOM" id="CLU_064205_0_0_1"/>
<dbReference type="EMBL" id="AL844501">
    <property type="protein sequence ID" value="CAB89216.1"/>
    <property type="molecule type" value="Genomic_DNA"/>
</dbReference>
<dbReference type="Proteomes" id="UP000001450">
    <property type="component" value="Chromosome 1"/>
</dbReference>
<evidence type="ECO:0000256" key="2">
    <source>
        <dbReference type="SAM" id="SignalP"/>
    </source>
</evidence>
<gene>
    <name evidence="3" type="ORF">PF3D7_0100800</name>
</gene>
<accession>Q9NFB0</accession>
<keyword evidence="1" id="KW-0812">Transmembrane</keyword>
<evidence type="ECO:0000256" key="1">
    <source>
        <dbReference type="SAM" id="Phobius"/>
    </source>
</evidence>
<dbReference type="VEuPathDB" id="PlasmoDB:PF3D7_0100800"/>